<name>A0AAE1KTM3_PETCI</name>
<dbReference type="Gene3D" id="2.60.40.1930">
    <property type="match status" value="1"/>
</dbReference>
<dbReference type="InterPro" id="IPR050473">
    <property type="entry name" value="A2M/Complement_sys"/>
</dbReference>
<feature type="domain" description="Macroglobulin" evidence="1">
    <location>
        <begin position="92"/>
        <end position="124"/>
    </location>
</feature>
<evidence type="ECO:0000259" key="1">
    <source>
        <dbReference type="Pfam" id="PF17791"/>
    </source>
</evidence>
<dbReference type="Proteomes" id="UP001286313">
    <property type="component" value="Unassembled WGS sequence"/>
</dbReference>
<organism evidence="2 3">
    <name type="scientific">Petrolisthes cinctipes</name>
    <name type="common">Flat porcelain crab</name>
    <dbReference type="NCBI Taxonomy" id="88211"/>
    <lineage>
        <taxon>Eukaryota</taxon>
        <taxon>Metazoa</taxon>
        <taxon>Ecdysozoa</taxon>
        <taxon>Arthropoda</taxon>
        <taxon>Crustacea</taxon>
        <taxon>Multicrustacea</taxon>
        <taxon>Malacostraca</taxon>
        <taxon>Eumalacostraca</taxon>
        <taxon>Eucarida</taxon>
        <taxon>Decapoda</taxon>
        <taxon>Pleocyemata</taxon>
        <taxon>Anomura</taxon>
        <taxon>Galatheoidea</taxon>
        <taxon>Porcellanidae</taxon>
        <taxon>Petrolisthes</taxon>
    </lineage>
</organism>
<dbReference type="PANTHER" id="PTHR11412">
    <property type="entry name" value="MACROGLOBULIN / COMPLEMENT"/>
    <property type="match status" value="1"/>
</dbReference>
<gene>
    <name evidence="2" type="ORF">Pcinc_012335</name>
</gene>
<reference evidence="2" key="1">
    <citation type="submission" date="2023-10" db="EMBL/GenBank/DDBJ databases">
        <title>Genome assemblies of two species of porcelain crab, Petrolisthes cinctipes and Petrolisthes manimaculis (Anomura: Porcellanidae).</title>
        <authorList>
            <person name="Angst P."/>
        </authorList>
    </citation>
    <scope>NUCLEOTIDE SEQUENCE</scope>
    <source>
        <strain evidence="2">PB745_01</strain>
        <tissue evidence="2">Gill</tissue>
    </source>
</reference>
<sequence>MAQVIKEVQVSGIPVDSKTQALLKNTWMKYSEVWVTTPSRTRIAQWKNVTTSNGLIHLDFNLIDEPEEGTYTIHLRPPQGRKTTTQLKVEDFVLPLYEVTLRPPPYILATDDAFSFSVCAKYLVAQTLKQLQVNCK</sequence>
<accession>A0AAE1KTM3</accession>
<dbReference type="EMBL" id="JAWQEG010000998">
    <property type="protein sequence ID" value="KAK3883298.1"/>
    <property type="molecule type" value="Genomic_DNA"/>
</dbReference>
<protein>
    <recommendedName>
        <fullName evidence="1">Macroglobulin domain-containing protein</fullName>
    </recommendedName>
</protein>
<dbReference type="AlphaFoldDB" id="A0AAE1KTM3"/>
<dbReference type="Pfam" id="PF17791">
    <property type="entry name" value="MG3"/>
    <property type="match status" value="1"/>
</dbReference>
<proteinExistence type="predicted"/>
<dbReference type="PANTHER" id="PTHR11412:SF171">
    <property type="entry name" value="PREGNANCY ZONE PROTEIN-LIKE PROTEIN"/>
    <property type="match status" value="1"/>
</dbReference>
<evidence type="ECO:0000313" key="2">
    <source>
        <dbReference type="EMBL" id="KAK3883298.1"/>
    </source>
</evidence>
<dbReference type="InterPro" id="IPR041555">
    <property type="entry name" value="MG3"/>
</dbReference>
<dbReference type="Gene3D" id="2.60.40.1940">
    <property type="match status" value="1"/>
</dbReference>
<comment type="caution">
    <text evidence="2">The sequence shown here is derived from an EMBL/GenBank/DDBJ whole genome shotgun (WGS) entry which is preliminary data.</text>
</comment>
<evidence type="ECO:0000313" key="3">
    <source>
        <dbReference type="Proteomes" id="UP001286313"/>
    </source>
</evidence>
<keyword evidence="3" id="KW-1185">Reference proteome</keyword>